<proteinExistence type="predicted"/>
<evidence type="ECO:0000313" key="3">
    <source>
        <dbReference type="EMBL" id="CCE25356.1"/>
    </source>
</evidence>
<keyword evidence="1" id="KW-0472">Membrane</keyword>
<feature type="transmembrane region" description="Helical" evidence="1">
    <location>
        <begin position="179"/>
        <end position="196"/>
    </location>
</feature>
<dbReference type="STRING" id="1091494.MEALZ_3700"/>
<dbReference type="AlphaFoldDB" id="G4SXJ3"/>
<dbReference type="Proteomes" id="UP000008315">
    <property type="component" value="Chromosome"/>
</dbReference>
<dbReference type="PATRIC" id="fig|271065.3.peg.3820"/>
<protein>
    <recommendedName>
        <fullName evidence="5">PEP-CTERM protein-sorting domain-containing protein</fullName>
    </recommendedName>
</protein>
<evidence type="ECO:0008006" key="5">
    <source>
        <dbReference type="Google" id="ProtNLM"/>
    </source>
</evidence>
<evidence type="ECO:0000256" key="1">
    <source>
        <dbReference type="SAM" id="Phobius"/>
    </source>
</evidence>
<name>G4SXJ3_META2</name>
<sequence length="202" mass="22684">MIIQHRFYKCTALIMLLIFMVIMPAKAALISDFTGPYSLNNWTETIGGNGAIDLDGFSSVTLTGSDRETPLDYPNESPIVVDFTIEAVASGFVSFQWFYETLDKDEWFGGSQWDPFGYLLNDVFFQLTDDNGAFEQTGQTHFFVNAGDIFGFRQKTIDDQFGAGITTISQFSVQVPEPHISFLLSLGLACFLLTYSRRLKRS</sequence>
<keyword evidence="1" id="KW-1133">Transmembrane helix</keyword>
<keyword evidence="4" id="KW-1185">Reference proteome</keyword>
<feature type="signal peptide" evidence="2">
    <location>
        <begin position="1"/>
        <end position="27"/>
    </location>
</feature>
<evidence type="ECO:0000313" key="4">
    <source>
        <dbReference type="Proteomes" id="UP000008315"/>
    </source>
</evidence>
<reference evidence="4" key="1">
    <citation type="journal article" date="2012" name="J. Bacteriol.">
        <title>Genome sequence of the haloalkaliphilic methanotrophic bacterium Methylomicrobium alcaliphilum 20Z.</title>
        <authorList>
            <person name="Vuilleumier S."/>
            <person name="Khmelenina V.N."/>
            <person name="Bringel F."/>
            <person name="Reshetnikov A.S."/>
            <person name="Lajus A."/>
            <person name="Mangenot S."/>
            <person name="Rouy Z."/>
            <person name="Op den Camp H.J."/>
            <person name="Jetten M.S."/>
            <person name="Dispirito A.A."/>
            <person name="Dunfield P."/>
            <person name="Klotz M.G."/>
            <person name="Semrau J.D."/>
            <person name="Stein L.Y."/>
            <person name="Barbe V."/>
            <person name="Medigue C."/>
            <person name="Trotsenko Y.A."/>
            <person name="Kalyuzhnaya M.G."/>
        </authorList>
    </citation>
    <scope>NUCLEOTIDE SEQUENCE [LARGE SCALE GENOMIC DNA]</scope>
    <source>
        <strain evidence="4">DSM 19304 / NCIMB 14124 / VKM B-2133 / 20Z</strain>
    </source>
</reference>
<evidence type="ECO:0000256" key="2">
    <source>
        <dbReference type="SAM" id="SignalP"/>
    </source>
</evidence>
<dbReference type="EMBL" id="FO082060">
    <property type="protein sequence ID" value="CCE25356.1"/>
    <property type="molecule type" value="Genomic_DNA"/>
</dbReference>
<feature type="chain" id="PRO_5003468029" description="PEP-CTERM protein-sorting domain-containing protein" evidence="2">
    <location>
        <begin position="28"/>
        <end position="202"/>
    </location>
</feature>
<organism evidence="3 4">
    <name type="scientific">Methylotuvimicrobium alcaliphilum (strain DSM 19304 / NCIMB 14124 / VKM B-2133 / 20Z)</name>
    <name type="common">Methylomicrobium alcaliphilum</name>
    <dbReference type="NCBI Taxonomy" id="1091494"/>
    <lineage>
        <taxon>Bacteria</taxon>
        <taxon>Pseudomonadati</taxon>
        <taxon>Pseudomonadota</taxon>
        <taxon>Gammaproteobacteria</taxon>
        <taxon>Methylococcales</taxon>
        <taxon>Methylococcaceae</taxon>
        <taxon>Methylotuvimicrobium</taxon>
    </lineage>
</organism>
<keyword evidence="1" id="KW-0812">Transmembrane</keyword>
<dbReference type="KEGG" id="mah:MEALZ_3700"/>
<dbReference type="HOGENOM" id="CLU_116179_0_0_6"/>
<gene>
    <name evidence="3" type="ordered locus">MEALZ_3700</name>
</gene>
<keyword evidence="2" id="KW-0732">Signal</keyword>
<accession>G4SXJ3</accession>